<evidence type="ECO:0000256" key="1">
    <source>
        <dbReference type="SAM" id="Coils"/>
    </source>
</evidence>
<dbReference type="AlphaFoldDB" id="A0A024TDM4"/>
<proteinExistence type="predicted"/>
<dbReference type="EMBL" id="KI914002">
    <property type="protein sequence ID" value="ETV92260.1"/>
    <property type="molecule type" value="Genomic_DNA"/>
</dbReference>
<dbReference type="VEuPathDB" id="FungiDB:H310_13484"/>
<protein>
    <submittedName>
        <fullName evidence="2">Uncharacterized protein</fullName>
    </submittedName>
</protein>
<sequence length="176" mass="19960">MVRRLESQVEDAKNELAMLRMTRTSNAQDNNSREALHDGPENVIAAKAMSDARRDGGCMCSIELQIETCPSPESSEATPDDGWANIATDNIRPTQTWSADKQLSNERIRRIELENSQLKREKAELVSLLQSSRQDMEQCRAKLRELTALHEKEMHRSRLQALALKMLQDELQADGL</sequence>
<gene>
    <name evidence="2" type="ORF">H310_13484</name>
</gene>
<feature type="coiled-coil region" evidence="1">
    <location>
        <begin position="101"/>
        <end position="149"/>
    </location>
</feature>
<evidence type="ECO:0000313" key="2">
    <source>
        <dbReference type="EMBL" id="ETV92260.1"/>
    </source>
</evidence>
<dbReference type="RefSeq" id="XP_008879224.1">
    <property type="nucleotide sequence ID" value="XM_008881002.1"/>
</dbReference>
<dbReference type="GeneID" id="20090534"/>
<dbReference type="OrthoDB" id="10632269at2759"/>
<reference evidence="2" key="1">
    <citation type="submission" date="2013-12" db="EMBL/GenBank/DDBJ databases">
        <title>The Genome Sequence of Aphanomyces invadans NJM9701.</title>
        <authorList>
            <consortium name="The Broad Institute Genomics Platform"/>
            <person name="Russ C."/>
            <person name="Tyler B."/>
            <person name="van West P."/>
            <person name="Dieguez-Uribeondo J."/>
            <person name="Young S.K."/>
            <person name="Zeng Q."/>
            <person name="Gargeya S."/>
            <person name="Fitzgerald M."/>
            <person name="Abouelleil A."/>
            <person name="Alvarado L."/>
            <person name="Chapman S.B."/>
            <person name="Gainer-Dewar J."/>
            <person name="Goldberg J."/>
            <person name="Griggs A."/>
            <person name="Gujja S."/>
            <person name="Hansen M."/>
            <person name="Howarth C."/>
            <person name="Imamovic A."/>
            <person name="Ireland A."/>
            <person name="Larimer J."/>
            <person name="McCowan C."/>
            <person name="Murphy C."/>
            <person name="Pearson M."/>
            <person name="Poon T.W."/>
            <person name="Priest M."/>
            <person name="Roberts A."/>
            <person name="Saif S."/>
            <person name="Shea T."/>
            <person name="Sykes S."/>
            <person name="Wortman J."/>
            <person name="Nusbaum C."/>
            <person name="Birren B."/>
        </authorList>
    </citation>
    <scope>NUCLEOTIDE SEQUENCE [LARGE SCALE GENOMIC DNA]</scope>
    <source>
        <strain evidence="2">NJM9701</strain>
    </source>
</reference>
<accession>A0A024TDM4</accession>
<keyword evidence="1" id="KW-0175">Coiled coil</keyword>
<organism evidence="2">
    <name type="scientific">Aphanomyces invadans</name>
    <dbReference type="NCBI Taxonomy" id="157072"/>
    <lineage>
        <taxon>Eukaryota</taxon>
        <taxon>Sar</taxon>
        <taxon>Stramenopiles</taxon>
        <taxon>Oomycota</taxon>
        <taxon>Saprolegniomycetes</taxon>
        <taxon>Saprolegniales</taxon>
        <taxon>Verrucalvaceae</taxon>
        <taxon>Aphanomyces</taxon>
    </lineage>
</organism>
<name>A0A024TDM4_9STRA</name>